<evidence type="ECO:0000313" key="5">
    <source>
        <dbReference type="Proteomes" id="UP001229421"/>
    </source>
</evidence>
<feature type="region of interest" description="Disordered" evidence="1">
    <location>
        <begin position="359"/>
        <end position="407"/>
    </location>
</feature>
<comment type="caution">
    <text evidence="4">The sequence shown here is derived from an EMBL/GenBank/DDBJ whole genome shotgun (WGS) entry which is preliminary data.</text>
</comment>
<dbReference type="Pfam" id="PF13952">
    <property type="entry name" value="DUF4216"/>
    <property type="match status" value="1"/>
</dbReference>
<accession>A0AAD8NV25</accession>
<proteinExistence type="predicted"/>
<evidence type="ECO:0000256" key="1">
    <source>
        <dbReference type="SAM" id="MobiDB-lite"/>
    </source>
</evidence>
<organism evidence="4 5">
    <name type="scientific">Tagetes erecta</name>
    <name type="common">African marigold</name>
    <dbReference type="NCBI Taxonomy" id="13708"/>
    <lineage>
        <taxon>Eukaryota</taxon>
        <taxon>Viridiplantae</taxon>
        <taxon>Streptophyta</taxon>
        <taxon>Embryophyta</taxon>
        <taxon>Tracheophyta</taxon>
        <taxon>Spermatophyta</taxon>
        <taxon>Magnoliopsida</taxon>
        <taxon>eudicotyledons</taxon>
        <taxon>Gunneridae</taxon>
        <taxon>Pentapetalae</taxon>
        <taxon>asterids</taxon>
        <taxon>campanulids</taxon>
        <taxon>Asterales</taxon>
        <taxon>Asteraceae</taxon>
        <taxon>Asteroideae</taxon>
        <taxon>Heliantheae alliance</taxon>
        <taxon>Tageteae</taxon>
        <taxon>Tagetes</taxon>
    </lineage>
</organism>
<evidence type="ECO:0008006" key="6">
    <source>
        <dbReference type="Google" id="ProtNLM"/>
    </source>
</evidence>
<feature type="domain" description="DUF4218" evidence="3">
    <location>
        <begin position="1"/>
        <end position="75"/>
    </location>
</feature>
<reference evidence="4" key="1">
    <citation type="journal article" date="2023" name="bioRxiv">
        <title>Improved chromosome-level genome assembly for marigold (Tagetes erecta).</title>
        <authorList>
            <person name="Jiang F."/>
            <person name="Yuan L."/>
            <person name="Wang S."/>
            <person name="Wang H."/>
            <person name="Xu D."/>
            <person name="Wang A."/>
            <person name="Fan W."/>
        </authorList>
    </citation>
    <scope>NUCLEOTIDE SEQUENCE</scope>
    <source>
        <strain evidence="4">WSJ</strain>
        <tissue evidence="4">Leaf</tissue>
    </source>
</reference>
<dbReference type="Pfam" id="PF13960">
    <property type="entry name" value="DUF4218"/>
    <property type="match status" value="1"/>
</dbReference>
<sequence>MVHLCVHLPQEAILGGPMQSRWMYPIERYLGHLKRYVRNKAKPEGSIAEGYVVEEAMTFCSHYLRGVESKLDKRDLNDDKTSNGARSFALDIFRLSGRGIGKKDVRILPDNIMKKAIWFIFNNCQQIQPYLEEHLQVLHTEHPESSEFSKLQQSKFQEWFSKRIREMYTLNPSQINEELYALSSFPDNRVSFLKGYIVNGVKFIVKSRDDCRQTQNCGVTVPGIFNDVEVDYYGHLDEVIELSFIRGYHVILFKCTWFDINRRNKNVIHEPHFISIDTSKNAYKEDPFIFANQAIQVFYINDSLKPNSHWKIIERIVHRHLWDIPDSKNAEDTLEDVNLVREDIVEEIIENVDIQGSDNAIDGFIDDEIDDSDHSMEDFGSESNFDDSDNDKSNDEIEDDESDDDDL</sequence>
<dbReference type="Proteomes" id="UP001229421">
    <property type="component" value="Unassembled WGS sequence"/>
</dbReference>
<dbReference type="PANTHER" id="PTHR48258">
    <property type="entry name" value="DUF4218 DOMAIN-CONTAINING PROTEIN-RELATED"/>
    <property type="match status" value="1"/>
</dbReference>
<dbReference type="InterPro" id="IPR025452">
    <property type="entry name" value="DUF4218"/>
</dbReference>
<dbReference type="EMBL" id="JAUHHV010000006">
    <property type="protein sequence ID" value="KAK1421831.1"/>
    <property type="molecule type" value="Genomic_DNA"/>
</dbReference>
<evidence type="ECO:0000259" key="3">
    <source>
        <dbReference type="Pfam" id="PF13960"/>
    </source>
</evidence>
<name>A0AAD8NV25_TARER</name>
<protein>
    <recommendedName>
        <fullName evidence="6">DUF4218 domain-containing protein</fullName>
    </recommendedName>
</protein>
<feature type="domain" description="DUF4216" evidence="2">
    <location>
        <begin position="240"/>
        <end position="313"/>
    </location>
</feature>
<gene>
    <name evidence="4" type="ORF">QVD17_24494</name>
</gene>
<dbReference type="AlphaFoldDB" id="A0AAD8NV25"/>
<dbReference type="PANTHER" id="PTHR48258:SF10">
    <property type="entry name" value="DUF4218 DOMAIN-CONTAINING PROTEIN"/>
    <property type="match status" value="1"/>
</dbReference>
<feature type="compositionally biased region" description="Acidic residues" evidence="1">
    <location>
        <begin position="396"/>
        <end position="407"/>
    </location>
</feature>
<keyword evidence="5" id="KW-1185">Reference proteome</keyword>
<evidence type="ECO:0000313" key="4">
    <source>
        <dbReference type="EMBL" id="KAK1421831.1"/>
    </source>
</evidence>
<dbReference type="InterPro" id="IPR025312">
    <property type="entry name" value="DUF4216"/>
</dbReference>
<evidence type="ECO:0000259" key="2">
    <source>
        <dbReference type="Pfam" id="PF13952"/>
    </source>
</evidence>